<dbReference type="RefSeq" id="WP_011436788.1">
    <property type="nucleotide sequence ID" value="NC_007777.1"/>
</dbReference>
<evidence type="ECO:0000313" key="3">
    <source>
        <dbReference type="Proteomes" id="UP000001937"/>
    </source>
</evidence>
<gene>
    <name evidence="2" type="ordered locus">Francci3_2376</name>
</gene>
<dbReference type="Pfam" id="PF01636">
    <property type="entry name" value="APH"/>
    <property type="match status" value="1"/>
</dbReference>
<reference evidence="2 3" key="1">
    <citation type="journal article" date="2007" name="Genome Res.">
        <title>Genome characteristics of facultatively symbiotic Frankia sp. strains reflect host range and host plant biogeography.</title>
        <authorList>
            <person name="Normand P."/>
            <person name="Lapierre P."/>
            <person name="Tisa L.S."/>
            <person name="Gogarten J.P."/>
            <person name="Alloisio N."/>
            <person name="Bagnarol E."/>
            <person name="Bassi C.A."/>
            <person name="Berry A.M."/>
            <person name="Bickhart D.M."/>
            <person name="Choisne N."/>
            <person name="Couloux A."/>
            <person name="Cournoyer B."/>
            <person name="Cruveiller S."/>
            <person name="Daubin V."/>
            <person name="Demange N."/>
            <person name="Francino M.P."/>
            <person name="Goltsman E."/>
            <person name="Huang Y."/>
            <person name="Kopp O.R."/>
            <person name="Labarre L."/>
            <person name="Lapidus A."/>
            <person name="Lavire C."/>
            <person name="Marechal J."/>
            <person name="Martinez M."/>
            <person name="Mastronunzio J.E."/>
            <person name="Mullin B.C."/>
            <person name="Niemann J."/>
            <person name="Pujic P."/>
            <person name="Rawnsley T."/>
            <person name="Rouy Z."/>
            <person name="Schenowitz C."/>
            <person name="Sellstedt A."/>
            <person name="Tavares F."/>
            <person name="Tomkins J.P."/>
            <person name="Vallenet D."/>
            <person name="Valverde C."/>
            <person name="Wall L.G."/>
            <person name="Wang Y."/>
            <person name="Medigue C."/>
            <person name="Benson D.R."/>
        </authorList>
    </citation>
    <scope>NUCLEOTIDE SEQUENCE [LARGE SCALE GENOMIC DNA]</scope>
    <source>
        <strain evidence="3">DSM 45818 / CECT 9043 / CcI3</strain>
    </source>
</reference>
<dbReference type="KEGG" id="fra:Francci3_2376"/>
<dbReference type="InterPro" id="IPR011009">
    <property type="entry name" value="Kinase-like_dom_sf"/>
</dbReference>
<dbReference type="EMBL" id="CP000249">
    <property type="protein sequence ID" value="ABD11743.1"/>
    <property type="molecule type" value="Genomic_DNA"/>
</dbReference>
<dbReference type="PANTHER" id="PTHR21310">
    <property type="entry name" value="AMINOGLYCOSIDE PHOSPHOTRANSFERASE-RELATED-RELATED"/>
    <property type="match status" value="1"/>
</dbReference>
<protein>
    <recommendedName>
        <fullName evidence="1">Aminoglycoside phosphotransferase domain-containing protein</fullName>
    </recommendedName>
</protein>
<dbReference type="PANTHER" id="PTHR21310:SF40">
    <property type="entry name" value="AMINOGLYCOSIDE PHOSPHOTRANSFERASE DOMAIN-CONTAINING PROTEIN-RELATED"/>
    <property type="match status" value="1"/>
</dbReference>
<proteinExistence type="predicted"/>
<dbReference type="InterPro" id="IPR051678">
    <property type="entry name" value="AGP_Transferase"/>
</dbReference>
<evidence type="ECO:0000259" key="1">
    <source>
        <dbReference type="Pfam" id="PF01636"/>
    </source>
</evidence>
<dbReference type="Proteomes" id="UP000001937">
    <property type="component" value="Chromosome"/>
</dbReference>
<dbReference type="STRING" id="106370.Francci3_2376"/>
<keyword evidence="3" id="KW-1185">Reference proteome</keyword>
<dbReference type="SUPFAM" id="SSF56112">
    <property type="entry name" value="Protein kinase-like (PK-like)"/>
    <property type="match status" value="1"/>
</dbReference>
<dbReference type="PhylomeDB" id="Q2JAE9"/>
<dbReference type="Gene3D" id="3.90.1200.10">
    <property type="match status" value="1"/>
</dbReference>
<evidence type="ECO:0000313" key="2">
    <source>
        <dbReference type="EMBL" id="ABD11743.1"/>
    </source>
</evidence>
<dbReference type="OrthoDB" id="3723194at2"/>
<accession>Q2JAE9</accession>
<dbReference type="HOGENOM" id="CLU_056518_0_0_11"/>
<dbReference type="AlphaFoldDB" id="Q2JAE9"/>
<name>Q2JAE9_FRACC</name>
<feature type="domain" description="Aminoglycoside phosphotransferase" evidence="1">
    <location>
        <begin position="47"/>
        <end position="250"/>
    </location>
</feature>
<dbReference type="eggNOG" id="COG0510">
    <property type="taxonomic scope" value="Bacteria"/>
</dbReference>
<dbReference type="InterPro" id="IPR002575">
    <property type="entry name" value="Aminoglycoside_PTrfase"/>
</dbReference>
<organism evidence="2 3">
    <name type="scientific">Frankia casuarinae (strain DSM 45818 / CECT 9043 / HFP020203 / CcI3)</name>
    <dbReference type="NCBI Taxonomy" id="106370"/>
    <lineage>
        <taxon>Bacteria</taxon>
        <taxon>Bacillati</taxon>
        <taxon>Actinomycetota</taxon>
        <taxon>Actinomycetes</taxon>
        <taxon>Frankiales</taxon>
        <taxon>Frankiaceae</taxon>
        <taxon>Frankia</taxon>
    </lineage>
</organism>
<sequence>MSGQHRDKPSGDSTELLRTACVHAGVPYGSAELLREGENTIFRLPGGIIARISRAGQEKVAAKEVTVSRWLEENGFPAVRALALPGAAHQPVVISGHAVTFWQELPPHRHGTPREVAAALRALHAIPPPTGFTLDPLSPMTRLRERIEGARTLTAADRHWLRNRVETLTSRYNSLPPGLPLSAVHGDAWGGNLVVTPDGQTVLLDLERFSIGPPEWDLVSTAIKHSSFAWITAGEYAEFVEVYGHDVTNWSGFETLRDIRELRMACYVAQQASKDDGWQSEARKRVDSIRGLLGPRPWPWQPAL</sequence>